<evidence type="ECO:0000256" key="7">
    <source>
        <dbReference type="ARBA" id="ARBA00023224"/>
    </source>
</evidence>
<dbReference type="AlphaFoldDB" id="A0AAD9P5X2"/>
<dbReference type="EMBL" id="JAODUO010000123">
    <property type="protein sequence ID" value="KAK2188746.1"/>
    <property type="molecule type" value="Genomic_DNA"/>
</dbReference>
<dbReference type="InterPro" id="IPR017452">
    <property type="entry name" value="GPCR_Rhodpsn_7TM"/>
</dbReference>
<keyword evidence="3 8" id="KW-1133">Transmembrane helix</keyword>
<keyword evidence="11" id="KW-1185">Reference proteome</keyword>
<keyword evidence="5 8" id="KW-0472">Membrane</keyword>
<dbReference type="InterPro" id="IPR000276">
    <property type="entry name" value="GPCR_Rhodpsn"/>
</dbReference>
<evidence type="ECO:0000256" key="8">
    <source>
        <dbReference type="SAM" id="Phobius"/>
    </source>
</evidence>
<proteinExistence type="predicted"/>
<evidence type="ECO:0000256" key="1">
    <source>
        <dbReference type="ARBA" id="ARBA00004141"/>
    </source>
</evidence>
<dbReference type="SUPFAM" id="SSF81321">
    <property type="entry name" value="Family A G protein-coupled receptor-like"/>
    <property type="match status" value="1"/>
</dbReference>
<gene>
    <name evidence="10" type="ORF">NP493_123g02040</name>
</gene>
<dbReference type="Pfam" id="PF00001">
    <property type="entry name" value="7tm_1"/>
    <property type="match status" value="1"/>
</dbReference>
<evidence type="ECO:0000256" key="2">
    <source>
        <dbReference type="ARBA" id="ARBA00022692"/>
    </source>
</evidence>
<evidence type="ECO:0000256" key="4">
    <source>
        <dbReference type="ARBA" id="ARBA00023040"/>
    </source>
</evidence>
<protein>
    <recommendedName>
        <fullName evidence="9">G-protein coupled receptors family 1 profile domain-containing protein</fullName>
    </recommendedName>
</protein>
<dbReference type="GO" id="GO:0005886">
    <property type="term" value="C:plasma membrane"/>
    <property type="evidence" value="ECO:0007669"/>
    <property type="project" value="TreeGrafter"/>
</dbReference>
<dbReference type="PROSITE" id="PS00237">
    <property type="entry name" value="G_PROTEIN_RECEP_F1_1"/>
    <property type="match status" value="1"/>
</dbReference>
<dbReference type="PANTHER" id="PTHR24243:SF208">
    <property type="entry name" value="PYROKININ-1 RECEPTOR"/>
    <property type="match status" value="1"/>
</dbReference>
<keyword evidence="4" id="KW-0297">G-protein coupled receptor</keyword>
<evidence type="ECO:0000313" key="11">
    <source>
        <dbReference type="Proteomes" id="UP001209878"/>
    </source>
</evidence>
<comment type="caution">
    <text evidence="10">The sequence shown here is derived from an EMBL/GenBank/DDBJ whole genome shotgun (WGS) entry which is preliminary data.</text>
</comment>
<keyword evidence="7" id="KW-0807">Transducer</keyword>
<dbReference type="PANTHER" id="PTHR24243">
    <property type="entry name" value="G-PROTEIN COUPLED RECEPTOR"/>
    <property type="match status" value="1"/>
</dbReference>
<name>A0AAD9P5X2_RIDPI</name>
<dbReference type="PROSITE" id="PS50262">
    <property type="entry name" value="G_PROTEIN_RECEP_F1_2"/>
    <property type="match status" value="1"/>
</dbReference>
<feature type="domain" description="G-protein coupled receptors family 1 profile" evidence="9">
    <location>
        <begin position="1"/>
        <end position="91"/>
    </location>
</feature>
<evidence type="ECO:0000256" key="5">
    <source>
        <dbReference type="ARBA" id="ARBA00023136"/>
    </source>
</evidence>
<sequence>MTSSVSCLTITAFTLERYVAICHPLRAQTMSSLHRAVKTIVVIWVVSCAAALPYPIHTRIYYYVQHPVTLQPVQDSLICNIEVGAADVITS</sequence>
<evidence type="ECO:0000313" key="10">
    <source>
        <dbReference type="EMBL" id="KAK2188746.1"/>
    </source>
</evidence>
<organism evidence="10 11">
    <name type="scientific">Ridgeia piscesae</name>
    <name type="common">Tubeworm</name>
    <dbReference type="NCBI Taxonomy" id="27915"/>
    <lineage>
        <taxon>Eukaryota</taxon>
        <taxon>Metazoa</taxon>
        <taxon>Spiralia</taxon>
        <taxon>Lophotrochozoa</taxon>
        <taxon>Annelida</taxon>
        <taxon>Polychaeta</taxon>
        <taxon>Sedentaria</taxon>
        <taxon>Canalipalpata</taxon>
        <taxon>Sabellida</taxon>
        <taxon>Siboglinidae</taxon>
        <taxon>Ridgeia</taxon>
    </lineage>
</organism>
<keyword evidence="6" id="KW-0675">Receptor</keyword>
<dbReference type="GO" id="GO:0008188">
    <property type="term" value="F:neuropeptide receptor activity"/>
    <property type="evidence" value="ECO:0007669"/>
    <property type="project" value="TreeGrafter"/>
</dbReference>
<evidence type="ECO:0000256" key="6">
    <source>
        <dbReference type="ARBA" id="ARBA00023170"/>
    </source>
</evidence>
<dbReference type="Proteomes" id="UP001209878">
    <property type="component" value="Unassembled WGS sequence"/>
</dbReference>
<evidence type="ECO:0000259" key="9">
    <source>
        <dbReference type="PROSITE" id="PS50262"/>
    </source>
</evidence>
<accession>A0AAD9P5X2</accession>
<comment type="subcellular location">
    <subcellularLocation>
        <location evidence="1">Membrane</location>
        <topology evidence="1">Multi-pass membrane protein</topology>
    </subcellularLocation>
</comment>
<keyword evidence="2 8" id="KW-0812">Transmembrane</keyword>
<dbReference type="Gene3D" id="1.20.1070.10">
    <property type="entry name" value="Rhodopsin 7-helix transmembrane proteins"/>
    <property type="match status" value="1"/>
</dbReference>
<evidence type="ECO:0000256" key="3">
    <source>
        <dbReference type="ARBA" id="ARBA00022989"/>
    </source>
</evidence>
<reference evidence="10" key="1">
    <citation type="journal article" date="2023" name="Mol. Biol. Evol.">
        <title>Third-Generation Sequencing Reveals the Adaptive Role of the Epigenome in Three Deep-Sea Polychaetes.</title>
        <authorList>
            <person name="Perez M."/>
            <person name="Aroh O."/>
            <person name="Sun Y."/>
            <person name="Lan Y."/>
            <person name="Juniper S.K."/>
            <person name="Young C.R."/>
            <person name="Angers B."/>
            <person name="Qian P.Y."/>
        </authorList>
    </citation>
    <scope>NUCLEOTIDE SEQUENCE</scope>
    <source>
        <strain evidence="10">R07B-5</strain>
    </source>
</reference>
<feature type="transmembrane region" description="Helical" evidence="8">
    <location>
        <begin position="37"/>
        <end position="56"/>
    </location>
</feature>